<organism evidence="2 3">
    <name type="scientific">candidate division WOR-3 bacterium</name>
    <dbReference type="NCBI Taxonomy" id="2052148"/>
    <lineage>
        <taxon>Bacteria</taxon>
        <taxon>Bacteria division WOR-3</taxon>
    </lineage>
</organism>
<keyword evidence="1" id="KW-0732">Signal</keyword>
<dbReference type="AlphaFoldDB" id="A0A938BQM7"/>
<dbReference type="Proteomes" id="UP000779900">
    <property type="component" value="Unassembled WGS sequence"/>
</dbReference>
<dbReference type="EMBL" id="VGIR01000010">
    <property type="protein sequence ID" value="MBM3330780.1"/>
    <property type="molecule type" value="Genomic_DNA"/>
</dbReference>
<dbReference type="PROSITE" id="PS51257">
    <property type="entry name" value="PROKAR_LIPOPROTEIN"/>
    <property type="match status" value="1"/>
</dbReference>
<feature type="chain" id="PRO_5037207002" description="WD40 repeat domain-containing protein" evidence="1">
    <location>
        <begin position="24"/>
        <end position="256"/>
    </location>
</feature>
<gene>
    <name evidence="2" type="ORF">FJY68_02875</name>
</gene>
<proteinExistence type="predicted"/>
<protein>
    <recommendedName>
        <fullName evidence="4">WD40 repeat domain-containing protein</fullName>
    </recommendedName>
</protein>
<sequence length="256" mass="28097">MKGMLRLSLVALVVLGCAAGAKKQVGGTKVTPVQQMEFTDHVFYHNMGLTWDGDYYYTINGGNTEYSNLNKYDESGSLEESYSMGADGRAILYSPAEEQLYVKPYGTSLDLADLDLEFTVEDKEGIFSEDQSSVAMSPDGEKLYELEDGTVTVFDSDGEEETSFELSSYNSTTDLGYSYAIAASDKFLFVWAPDSDTDILVYGIDGEYVSKFALPRSGFGFSLSWANDMLWIAEDADGGSDGADGTWYGYQLKGLE</sequence>
<evidence type="ECO:0008006" key="4">
    <source>
        <dbReference type="Google" id="ProtNLM"/>
    </source>
</evidence>
<comment type="caution">
    <text evidence="2">The sequence shown here is derived from an EMBL/GenBank/DDBJ whole genome shotgun (WGS) entry which is preliminary data.</text>
</comment>
<evidence type="ECO:0000313" key="2">
    <source>
        <dbReference type="EMBL" id="MBM3330780.1"/>
    </source>
</evidence>
<name>A0A938BQM7_UNCW3</name>
<reference evidence="2" key="1">
    <citation type="submission" date="2019-03" db="EMBL/GenBank/DDBJ databases">
        <title>Lake Tanganyika Metagenome-Assembled Genomes (MAGs).</title>
        <authorList>
            <person name="Tran P."/>
        </authorList>
    </citation>
    <scope>NUCLEOTIDE SEQUENCE</scope>
    <source>
        <strain evidence="2">K_DeepCast_150m_m2_040</strain>
    </source>
</reference>
<evidence type="ECO:0000256" key="1">
    <source>
        <dbReference type="SAM" id="SignalP"/>
    </source>
</evidence>
<dbReference type="InterPro" id="IPR011044">
    <property type="entry name" value="Quino_amine_DH_bsu"/>
</dbReference>
<dbReference type="SUPFAM" id="SSF50969">
    <property type="entry name" value="YVTN repeat-like/Quinoprotein amine dehydrogenase"/>
    <property type="match status" value="1"/>
</dbReference>
<feature type="signal peptide" evidence="1">
    <location>
        <begin position="1"/>
        <end position="23"/>
    </location>
</feature>
<dbReference type="Gene3D" id="2.130.10.10">
    <property type="entry name" value="YVTN repeat-like/Quinoprotein amine dehydrogenase"/>
    <property type="match status" value="1"/>
</dbReference>
<dbReference type="InterPro" id="IPR015943">
    <property type="entry name" value="WD40/YVTN_repeat-like_dom_sf"/>
</dbReference>
<evidence type="ECO:0000313" key="3">
    <source>
        <dbReference type="Proteomes" id="UP000779900"/>
    </source>
</evidence>
<accession>A0A938BQM7</accession>